<dbReference type="SUPFAM" id="SSF110296">
    <property type="entry name" value="Oligoxyloglucan reducing end-specific cellobiohydrolase"/>
    <property type="match status" value="1"/>
</dbReference>
<evidence type="ECO:0008006" key="3">
    <source>
        <dbReference type="Google" id="ProtNLM"/>
    </source>
</evidence>
<evidence type="ECO:0000313" key="1">
    <source>
        <dbReference type="EMBL" id="PSB02274.1"/>
    </source>
</evidence>
<gene>
    <name evidence="1" type="ORF">C7B64_13915</name>
</gene>
<comment type="caution">
    <text evidence="1">The sequence shown here is derived from an EMBL/GenBank/DDBJ whole genome shotgun (WGS) entry which is preliminary data.</text>
</comment>
<protein>
    <recommendedName>
        <fullName evidence="3">Glycosyl hydrolase</fullName>
    </recommendedName>
</protein>
<dbReference type="AlphaFoldDB" id="A0A2T1C241"/>
<reference evidence="1 2" key="1">
    <citation type="submission" date="2018-02" db="EMBL/GenBank/DDBJ databases">
        <authorList>
            <person name="Cohen D.B."/>
            <person name="Kent A.D."/>
        </authorList>
    </citation>
    <scope>NUCLEOTIDE SEQUENCE [LARGE SCALE GENOMIC DNA]</scope>
    <source>
        <strain evidence="1 2">CCAP 1448/3</strain>
    </source>
</reference>
<keyword evidence="2" id="KW-1185">Reference proteome</keyword>
<dbReference type="OrthoDB" id="568945at2"/>
<reference evidence="1 2" key="2">
    <citation type="submission" date="2018-03" db="EMBL/GenBank/DDBJ databases">
        <title>The ancient ancestry and fast evolution of plastids.</title>
        <authorList>
            <person name="Moore K.R."/>
            <person name="Magnabosco C."/>
            <person name="Momper L."/>
            <person name="Gold D.A."/>
            <person name="Bosak T."/>
            <person name="Fournier G.P."/>
        </authorList>
    </citation>
    <scope>NUCLEOTIDE SEQUENCE [LARGE SCALE GENOMIC DNA]</scope>
    <source>
        <strain evidence="1 2">CCAP 1448/3</strain>
    </source>
</reference>
<proteinExistence type="predicted"/>
<organism evidence="1 2">
    <name type="scientific">Merismopedia glauca CCAP 1448/3</name>
    <dbReference type="NCBI Taxonomy" id="1296344"/>
    <lineage>
        <taxon>Bacteria</taxon>
        <taxon>Bacillati</taxon>
        <taxon>Cyanobacteriota</taxon>
        <taxon>Cyanophyceae</taxon>
        <taxon>Synechococcales</taxon>
        <taxon>Merismopediaceae</taxon>
        <taxon>Merismopedia</taxon>
    </lineage>
</organism>
<dbReference type="RefSeq" id="WP_106289262.1">
    <property type="nucleotide sequence ID" value="NZ_CAWNTC010000081.1"/>
</dbReference>
<evidence type="ECO:0000313" key="2">
    <source>
        <dbReference type="Proteomes" id="UP000238762"/>
    </source>
</evidence>
<dbReference type="EMBL" id="PVWJ01000066">
    <property type="protein sequence ID" value="PSB02274.1"/>
    <property type="molecule type" value="Genomic_DNA"/>
</dbReference>
<sequence>MIDRLTQQNQRTYNRKLIGAVIFGFNLGLWQAPLNLFRPVLANTTKDVTNEVKLLGNPSAAKYPSGPRVYARNVWDMQLFNNRLYLGQGNSANTGPGNNAGPAEVWYFDLNSQQFVKQFTTSEEQVEKYRIVDGKLMIPGHDPRESWTFGNLYKLEANGWKKYRNIPNAIHTYDAYGFKNQLFVGLGTRYSQTIYKSTNAGASWKGIVPNPNPGRVYTLFELGNKLYASGYAGGIVEYNGGFIGVKNNFLLGGTQLQKTATPPVVVRPTNFHNQLVYIVAKNVNDHQWTPLNLNVAASPTAVRTVTLPGRAKPWDVVCSNSKCYALGAIYNGLRNYTITVSETRDLTQWSELFRFKAETFARSFEIDGSGNFYFGLGSEISPLPTSTGNILRVSKSAWFQ</sequence>
<accession>A0A2T1C241</accession>
<name>A0A2T1C241_9CYAN</name>
<dbReference type="Proteomes" id="UP000238762">
    <property type="component" value="Unassembled WGS sequence"/>
</dbReference>